<comment type="function">
    <text evidence="8">Nuclease required for the repair of DNA interstrand cross-links (ICL). Acts as a 5'-3' exonuclease that anchors at a cut end of DNA and cleaves DNA successively at every third nucleotide, allowing to excise an ICL from one strand through flanking incisions.</text>
</comment>
<dbReference type="GO" id="GO:0046872">
    <property type="term" value="F:metal ion binding"/>
    <property type="evidence" value="ECO:0007669"/>
    <property type="project" value="UniProtKB-KW"/>
</dbReference>
<name>A0A6P3X2P5_DINQU</name>
<evidence type="ECO:0000313" key="13">
    <source>
        <dbReference type="RefSeq" id="XP_014472503.1"/>
    </source>
</evidence>
<keyword evidence="7 8" id="KW-0464">Manganese</keyword>
<protein>
    <recommendedName>
        <fullName evidence="8">Fanconi-associated nuclease</fullName>
        <ecNumber evidence="8">3.1.4.1</ecNumber>
    </recommendedName>
</protein>
<evidence type="ECO:0000259" key="10">
    <source>
        <dbReference type="SMART" id="SM00990"/>
    </source>
</evidence>
<feature type="compositionally biased region" description="Low complexity" evidence="9">
    <location>
        <begin position="115"/>
        <end position="139"/>
    </location>
</feature>
<dbReference type="Gene3D" id="3.40.1350.10">
    <property type="match status" value="1"/>
</dbReference>
<feature type="domain" description="VRR-NUC" evidence="10">
    <location>
        <begin position="774"/>
        <end position="859"/>
    </location>
</feature>
<dbReference type="EC" id="3.1.4.1" evidence="8"/>
<evidence type="ECO:0000256" key="5">
    <source>
        <dbReference type="ARBA" id="ARBA00022801"/>
    </source>
</evidence>
<keyword evidence="8" id="KW-0539">Nucleus</keyword>
<dbReference type="GO" id="GO:0005634">
    <property type="term" value="C:nucleus"/>
    <property type="evidence" value="ECO:0007669"/>
    <property type="project" value="UniProtKB-SubCell"/>
</dbReference>
<evidence type="ECO:0000313" key="12">
    <source>
        <dbReference type="RefSeq" id="XP_014472502.1"/>
    </source>
</evidence>
<keyword evidence="8" id="KW-0227">DNA damage</keyword>
<keyword evidence="3 8" id="KW-0540">Nuclease</keyword>
<comment type="catalytic activity">
    <reaction evidence="1 8">
        <text>Hydrolytically removes 5'-nucleotides successively from the 3'-hydroxy termini of 3'-hydroxy-terminated oligonucleotides.</text>
        <dbReference type="EC" id="3.1.4.1"/>
    </reaction>
</comment>
<keyword evidence="5 8" id="KW-0378">Hydrolase</keyword>
<evidence type="ECO:0000256" key="6">
    <source>
        <dbReference type="ARBA" id="ARBA00022842"/>
    </source>
</evidence>
<dbReference type="GO" id="GO:0008409">
    <property type="term" value="F:5'-3' exonuclease activity"/>
    <property type="evidence" value="ECO:0007669"/>
    <property type="project" value="TreeGrafter"/>
</dbReference>
<keyword evidence="11" id="KW-1185">Reference proteome</keyword>
<evidence type="ECO:0000313" key="11">
    <source>
        <dbReference type="Proteomes" id="UP000515204"/>
    </source>
</evidence>
<dbReference type="GO" id="GO:0070336">
    <property type="term" value="F:flap-structured DNA binding"/>
    <property type="evidence" value="ECO:0007669"/>
    <property type="project" value="TreeGrafter"/>
</dbReference>
<dbReference type="RefSeq" id="XP_014472503.1">
    <property type="nucleotide sequence ID" value="XM_014617017.1"/>
</dbReference>
<dbReference type="Pfam" id="PF21315">
    <property type="entry name" value="FAN1_HTH"/>
    <property type="match status" value="1"/>
</dbReference>
<dbReference type="InterPro" id="IPR049126">
    <property type="entry name" value="FAN1-like_TPR"/>
</dbReference>
<evidence type="ECO:0000256" key="9">
    <source>
        <dbReference type="SAM" id="MobiDB-lite"/>
    </source>
</evidence>
<dbReference type="Pfam" id="PF21170">
    <property type="entry name" value="FAN1_TPR"/>
    <property type="match status" value="1"/>
</dbReference>
<feature type="compositionally biased region" description="Polar residues" evidence="9">
    <location>
        <begin position="104"/>
        <end position="114"/>
    </location>
</feature>
<dbReference type="SMART" id="SM00990">
    <property type="entry name" value="VRR_NUC"/>
    <property type="match status" value="1"/>
</dbReference>
<dbReference type="Pfam" id="PF08774">
    <property type="entry name" value="VRR_NUC"/>
    <property type="match status" value="1"/>
</dbReference>
<evidence type="ECO:0000256" key="4">
    <source>
        <dbReference type="ARBA" id="ARBA00022723"/>
    </source>
</evidence>
<dbReference type="GO" id="GO:0004528">
    <property type="term" value="F:phosphodiesterase I activity"/>
    <property type="evidence" value="ECO:0007669"/>
    <property type="project" value="UniProtKB-EC"/>
</dbReference>
<feature type="region of interest" description="Disordered" evidence="9">
    <location>
        <begin position="104"/>
        <end position="150"/>
    </location>
</feature>
<dbReference type="InterPro" id="IPR011856">
    <property type="entry name" value="tRNA_endonuc-like_dom_sf"/>
</dbReference>
<keyword evidence="6 8" id="KW-0460">Magnesium</keyword>
<accession>A0A6P3X2P5</accession>
<keyword evidence="4 8" id="KW-0479">Metal-binding</keyword>
<evidence type="ECO:0000256" key="3">
    <source>
        <dbReference type="ARBA" id="ARBA00022722"/>
    </source>
</evidence>
<dbReference type="InterPro" id="IPR049132">
    <property type="entry name" value="FAN1-like_euk"/>
</dbReference>
<evidence type="ECO:0000256" key="7">
    <source>
        <dbReference type="ARBA" id="ARBA00023211"/>
    </source>
</evidence>
<dbReference type="InterPro" id="IPR049125">
    <property type="entry name" value="FAN1-like_WH"/>
</dbReference>
<dbReference type="InterPro" id="IPR014883">
    <property type="entry name" value="VRR_NUC"/>
</dbReference>
<evidence type="ECO:0000256" key="1">
    <source>
        <dbReference type="ARBA" id="ARBA00000983"/>
    </source>
</evidence>
<sequence length="890" mass="102080">MTQTRIDQFYKVASKKSGNTKNNVGRTSASHRFGINGRKGEISLGNLEAASVCKKKAGASRGSWRKRIARRSNISISTGTFYSSKVNMVHSPIKTIEAKTASSLSTNTPTVKQISPTSSPMKSPVSSRSSNFTPKFTPKTPSPIKEALESPRSLKMARRKLFSDRIEELMPIVIDNLNQAKERAIANNDINLEKVYSSGEFNYKYNRIDTTTSTRYEINDIIMPTDTYSRHFFSIIASVFSKPFNCGYFNEYELDLIFSLLTISKNAQALMIRMLKRKHIWHRTDNIKYDNISTNLSPVFDELVSRSIFKSNAKEEDMTVLLKLLQVEEIRKLCQEYKVCASGRHKKEHYVQSILKFHHNSKPLFPGMPNPVTKLRASVNKILGCCVLIDTNVSKVIDKIITLLVPNQDPQQTMADLFNTLVRVEMKEIKYPEVMVSDFPIFANKEHLSKYMEAKSALCQVLYAIEKKQWDVVRQIGSQAEERLSLLLGRETQSLQNSKLPRHIRHFMPCYMWLKVLSKSIDAFKKSKETLSKAIKYLRILVKQKCHMKHKKGQWYNELIKIQVYHMKDPDGSVKLLSKAVEQESLTEVDRLDLLERAENLAKRKSNIDQHSKDTVKQILGKDLDKARLKYTPSSITIQGTLCRNLSQRKSTWCINEGIDKEYGTVESLALYDYKKKGYVKGVHCEGAFPVTLLGTLFWDEIYNLDIPGACVSPYEPTPLDLFTSEFYENRREHIDKKLQAIRKFDVETLGNHLKQKFDLLCEYTSICQGNIFDSGISFQEVALCLGVEGVVGICERLIHNYTLWRAGFPDLIVWNPRTKQYKIVEVKGPGDSLSTKQKLWLQYLNYLGLNTEVCYCEVSDIYKRAQRAIIICRILHALPFFKVPRLLSR</sequence>
<gene>
    <name evidence="12 13" type="primary">LOC106743306</name>
</gene>
<dbReference type="GeneID" id="106743306"/>
<dbReference type="KEGG" id="dqu:106743306"/>
<dbReference type="RefSeq" id="XP_014472502.1">
    <property type="nucleotide sequence ID" value="XM_014617016.1"/>
</dbReference>
<dbReference type="PANTHER" id="PTHR15749:SF4">
    <property type="entry name" value="FANCONI-ASSOCIATED NUCLEASE 1"/>
    <property type="match status" value="1"/>
</dbReference>
<dbReference type="GO" id="GO:0036297">
    <property type="term" value="P:interstrand cross-link repair"/>
    <property type="evidence" value="ECO:0007669"/>
    <property type="project" value="InterPro"/>
</dbReference>
<dbReference type="InterPro" id="IPR033315">
    <property type="entry name" value="Fan1-like"/>
</dbReference>
<dbReference type="PANTHER" id="PTHR15749">
    <property type="entry name" value="FANCONI-ASSOCIATED NUCLEASE 1"/>
    <property type="match status" value="1"/>
</dbReference>
<proteinExistence type="inferred from homology"/>
<organism evidence="11 12">
    <name type="scientific">Dinoponera quadriceps</name>
    <name type="common">South American ant</name>
    <dbReference type="NCBI Taxonomy" id="609295"/>
    <lineage>
        <taxon>Eukaryota</taxon>
        <taxon>Metazoa</taxon>
        <taxon>Ecdysozoa</taxon>
        <taxon>Arthropoda</taxon>
        <taxon>Hexapoda</taxon>
        <taxon>Insecta</taxon>
        <taxon>Pterygota</taxon>
        <taxon>Neoptera</taxon>
        <taxon>Endopterygota</taxon>
        <taxon>Hymenoptera</taxon>
        <taxon>Apocrita</taxon>
        <taxon>Aculeata</taxon>
        <taxon>Formicoidea</taxon>
        <taxon>Formicidae</taxon>
        <taxon>Ponerinae</taxon>
        <taxon>Ponerini</taxon>
        <taxon>Dinoponera</taxon>
    </lineage>
</organism>
<evidence type="ECO:0000256" key="2">
    <source>
        <dbReference type="ARBA" id="ARBA00005533"/>
    </source>
</evidence>
<comment type="subcellular location">
    <subcellularLocation>
        <location evidence="8">Nucleus</location>
    </subcellularLocation>
</comment>
<dbReference type="GO" id="GO:0017108">
    <property type="term" value="F:5'-flap endonuclease activity"/>
    <property type="evidence" value="ECO:0007669"/>
    <property type="project" value="TreeGrafter"/>
</dbReference>
<keyword evidence="8" id="KW-0234">DNA repair</keyword>
<dbReference type="OrthoDB" id="76364at2759"/>
<dbReference type="AlphaFoldDB" id="A0A6P3X2P5"/>
<dbReference type="Proteomes" id="UP000515204">
    <property type="component" value="Unplaced"/>
</dbReference>
<evidence type="ECO:0000256" key="8">
    <source>
        <dbReference type="RuleBase" id="RU365033"/>
    </source>
</evidence>
<comment type="similarity">
    <text evidence="2 8">Belongs to the FAN1 family.</text>
</comment>
<comment type="cofactor">
    <cofactor evidence="8">
        <name>Mg(2+)</name>
        <dbReference type="ChEBI" id="CHEBI:18420"/>
    </cofactor>
    <cofactor evidence="8">
        <name>Mn(2+)</name>
        <dbReference type="ChEBI" id="CHEBI:29035"/>
    </cofactor>
</comment>
<reference evidence="12 13" key="1">
    <citation type="submission" date="2025-04" db="UniProtKB">
        <authorList>
            <consortium name="RefSeq"/>
        </authorList>
    </citation>
    <scope>IDENTIFICATION</scope>
</reference>
<dbReference type="CDD" id="cd22326">
    <property type="entry name" value="FAN1-like"/>
    <property type="match status" value="1"/>
</dbReference>